<dbReference type="Proteomes" id="UP000245014">
    <property type="component" value="Unassembled WGS sequence"/>
</dbReference>
<evidence type="ECO:0000259" key="1">
    <source>
        <dbReference type="Pfam" id="PF16289"/>
    </source>
</evidence>
<dbReference type="EMBL" id="QEYI01000003">
    <property type="protein sequence ID" value="PWE21610.1"/>
    <property type="molecule type" value="Genomic_DNA"/>
</dbReference>
<dbReference type="AlphaFoldDB" id="A0A2U2C0Q6"/>
<evidence type="ECO:0000313" key="3">
    <source>
        <dbReference type="Proteomes" id="UP000245014"/>
    </source>
</evidence>
<proteinExistence type="predicted"/>
<accession>A0A2U2C0Q6</accession>
<name>A0A2U2C0Q6_9BACT</name>
<organism evidence="2 3">
    <name type="scientific">Aliarcobacter skirrowii</name>
    <dbReference type="NCBI Taxonomy" id="28200"/>
    <lineage>
        <taxon>Bacteria</taxon>
        <taxon>Pseudomonadati</taxon>
        <taxon>Campylobacterota</taxon>
        <taxon>Epsilonproteobacteria</taxon>
        <taxon>Campylobacterales</taxon>
        <taxon>Arcobacteraceae</taxon>
        <taxon>Aliarcobacter</taxon>
    </lineage>
</organism>
<comment type="caution">
    <text evidence="2">The sequence shown here is derived from an EMBL/GenBank/DDBJ whole genome shotgun (WGS) entry which is preliminary data.</text>
</comment>
<sequence>MKNRVIFLDTNIFESANFSYESDNFLRFLEICKEKSLKLCITDVVQKEVYKRIHFNIKEELERVNKNFIKLILSNLDVSVESKVKLTEKLVEKITSDFDNFLSDYDVEVIKSNFDQSLLIDSYFGIKSPFSEQKKEEFPDAIILLTIKKYREDKGVDVYIASNDSGFQEFCDENKIDLYSKLSDLTHKLNMEDPNQELKKLYEKHLDDIKNEIGKSVKSQDDFILYSYDSIDEVYVDNIKVQDVLVNKLDVIQFDTDENSIQLEVDISIEFSANASYPDEDTIIHDKEYGVYYYGMKNHATIETTQKTTCIVVVSFFYDDTFSADEIDIQDKEFEFSLDDRTIVKLEQGESFGSFKW</sequence>
<dbReference type="RefSeq" id="WP_109158335.1">
    <property type="nucleotide sequence ID" value="NZ_QEYI01000003.1"/>
</dbReference>
<reference evidence="2 3" key="1">
    <citation type="submission" date="2018-05" db="EMBL/GenBank/DDBJ databases">
        <title>Antimicrobial susceptibility testing and genomic analysis of Arcobacter skirrowii strains and one Arcobacter butzleri isolated from German poultry farms.</title>
        <authorList>
            <person name="Haenel I."/>
            <person name="Hotzel H."/>
            <person name="Tomaso H."/>
            <person name="Busch A."/>
        </authorList>
    </citation>
    <scope>NUCLEOTIDE SEQUENCE [LARGE SCALE GENOMIC DNA]</scope>
    <source>
        <strain evidence="3">v</strain>
    </source>
</reference>
<dbReference type="InterPro" id="IPR032557">
    <property type="entry name" value="DUF4935"/>
</dbReference>
<dbReference type="Pfam" id="PF16289">
    <property type="entry name" value="PIN_12"/>
    <property type="match status" value="1"/>
</dbReference>
<gene>
    <name evidence="2" type="ORF">DF188_05185</name>
</gene>
<evidence type="ECO:0000313" key="2">
    <source>
        <dbReference type="EMBL" id="PWE21610.1"/>
    </source>
</evidence>
<feature type="domain" description="DUF4935" evidence="1">
    <location>
        <begin position="6"/>
        <end position="167"/>
    </location>
</feature>
<protein>
    <recommendedName>
        <fullName evidence="1">DUF4935 domain-containing protein</fullName>
    </recommendedName>
</protein>